<dbReference type="RefSeq" id="WP_147076700.1">
    <property type="nucleotide sequence ID" value="NZ_CP013197.1"/>
</dbReference>
<dbReference type="EMBL" id="CP046368">
    <property type="protein sequence ID" value="QIA68235.1"/>
    <property type="molecule type" value="Genomic_DNA"/>
</dbReference>
<name>A0AAJ4JXL1_SPICI</name>
<feature type="region of interest" description="Disordered" evidence="1">
    <location>
        <begin position="1"/>
        <end position="25"/>
    </location>
</feature>
<evidence type="ECO:0000256" key="1">
    <source>
        <dbReference type="SAM" id="MobiDB-lite"/>
    </source>
</evidence>
<sequence>MPIFQHNDPRVKPHNDKSTNKWPTKPINKHQYQFKIKVLIKTGIKNNGIDVLKMICIRITCDNTTIIAIKTAI</sequence>
<reference evidence="2 3" key="1">
    <citation type="submission" date="2019-11" db="EMBL/GenBank/DDBJ databases">
        <title>Whole genome sequencing and comparative genomics analyses of five strains of Spiroplasma citri.</title>
        <authorList>
            <person name="Yokomi R."/>
            <person name="Chen J."/>
            <person name="Rattner R."/>
            <person name="Vidalakis G."/>
        </authorList>
    </citation>
    <scope>NUCLEOTIDE SEQUENCE [LARGE SCALE GENOMIC DNA]</scope>
    <source>
        <strain evidence="2 3">BR12</strain>
    </source>
</reference>
<evidence type="ECO:0000313" key="3">
    <source>
        <dbReference type="Proteomes" id="UP000464735"/>
    </source>
</evidence>
<evidence type="ECO:0000313" key="2">
    <source>
        <dbReference type="EMBL" id="QIA68235.1"/>
    </source>
</evidence>
<dbReference type="AlphaFoldDB" id="A0AAJ4JXL1"/>
<protein>
    <submittedName>
        <fullName evidence="2">Uncharacterized protein</fullName>
    </submittedName>
</protein>
<proteinExistence type="predicted"/>
<gene>
    <name evidence="2" type="ORF">GL298_00965</name>
</gene>
<feature type="compositionally biased region" description="Basic and acidic residues" evidence="1">
    <location>
        <begin position="7"/>
        <end position="19"/>
    </location>
</feature>
<dbReference type="GeneID" id="54239810"/>
<organism evidence="2 3">
    <name type="scientific">Spiroplasma citri</name>
    <dbReference type="NCBI Taxonomy" id="2133"/>
    <lineage>
        <taxon>Bacteria</taxon>
        <taxon>Bacillati</taxon>
        <taxon>Mycoplasmatota</taxon>
        <taxon>Mollicutes</taxon>
        <taxon>Entomoplasmatales</taxon>
        <taxon>Spiroplasmataceae</taxon>
        <taxon>Spiroplasma</taxon>
    </lineage>
</organism>
<dbReference type="Proteomes" id="UP000464735">
    <property type="component" value="Chromosome"/>
</dbReference>
<accession>A0AAJ4JXL1</accession>